<comment type="similarity">
    <text evidence="1">Belongs to the RutC family.</text>
</comment>
<dbReference type="Pfam" id="PF01042">
    <property type="entry name" value="Ribonuc_L-PSP"/>
    <property type="match status" value="1"/>
</dbReference>
<dbReference type="EMBL" id="JADEXP010000146">
    <property type="protein sequence ID" value="MBE9068177.1"/>
    <property type="molecule type" value="Genomic_DNA"/>
</dbReference>
<organism evidence="2 3">
    <name type="scientific">Leptolyngbya cf. ectocarpi LEGE 11479</name>
    <dbReference type="NCBI Taxonomy" id="1828722"/>
    <lineage>
        <taxon>Bacteria</taxon>
        <taxon>Bacillati</taxon>
        <taxon>Cyanobacteriota</taxon>
        <taxon>Cyanophyceae</taxon>
        <taxon>Leptolyngbyales</taxon>
        <taxon>Leptolyngbyaceae</taxon>
        <taxon>Leptolyngbya group</taxon>
        <taxon>Leptolyngbya</taxon>
    </lineage>
</organism>
<dbReference type="Gene3D" id="3.30.1330.40">
    <property type="entry name" value="RutC-like"/>
    <property type="match status" value="1"/>
</dbReference>
<evidence type="ECO:0000256" key="1">
    <source>
        <dbReference type="ARBA" id="ARBA00010552"/>
    </source>
</evidence>
<sequence>MKSQLTSKFTRLRISGFLAGLLASGLLVAAVSAHEEFKRALNPPELANSLQYGYSQATIAAADAKLIHVAGQVGISEDGPNDFESQVDRAFDALLATLDVADTNAENVVKITLLIVDHDAEKLAYLVEKRKAVFGDNPPASTLIPVPVLYAPGVLFEIDAVAVASGSI</sequence>
<gene>
    <name evidence="2" type="ORF">IQ260_16110</name>
</gene>
<name>A0A928ZVD0_LEPEC</name>
<dbReference type="InterPro" id="IPR006175">
    <property type="entry name" value="YjgF/YER057c/UK114"/>
</dbReference>
<evidence type="ECO:0000313" key="3">
    <source>
        <dbReference type="Proteomes" id="UP000615026"/>
    </source>
</evidence>
<dbReference type="RefSeq" id="WP_193994125.1">
    <property type="nucleotide sequence ID" value="NZ_JADEXP010000146.1"/>
</dbReference>
<protein>
    <submittedName>
        <fullName evidence="2">RidA family protein</fullName>
    </submittedName>
</protein>
<accession>A0A928ZVD0</accession>
<reference evidence="2" key="1">
    <citation type="submission" date="2020-10" db="EMBL/GenBank/DDBJ databases">
        <authorList>
            <person name="Castelo-Branco R."/>
            <person name="Eusebio N."/>
            <person name="Adriana R."/>
            <person name="Vieira A."/>
            <person name="Brugerolle De Fraissinette N."/>
            <person name="Rezende De Castro R."/>
            <person name="Schneider M.P."/>
            <person name="Vasconcelos V."/>
            <person name="Leao P.N."/>
        </authorList>
    </citation>
    <scope>NUCLEOTIDE SEQUENCE</scope>
    <source>
        <strain evidence="2">LEGE 11479</strain>
    </source>
</reference>
<keyword evidence="3" id="KW-1185">Reference proteome</keyword>
<evidence type="ECO:0000313" key="2">
    <source>
        <dbReference type="EMBL" id="MBE9068177.1"/>
    </source>
</evidence>
<dbReference type="GO" id="GO:0019239">
    <property type="term" value="F:deaminase activity"/>
    <property type="evidence" value="ECO:0007669"/>
    <property type="project" value="TreeGrafter"/>
</dbReference>
<dbReference type="InterPro" id="IPR035959">
    <property type="entry name" value="RutC-like_sf"/>
</dbReference>
<comment type="caution">
    <text evidence="2">The sequence shown here is derived from an EMBL/GenBank/DDBJ whole genome shotgun (WGS) entry which is preliminary data.</text>
</comment>
<dbReference type="GO" id="GO:0005829">
    <property type="term" value="C:cytosol"/>
    <property type="evidence" value="ECO:0007669"/>
    <property type="project" value="TreeGrafter"/>
</dbReference>
<dbReference type="PANTHER" id="PTHR11803:SF58">
    <property type="entry name" value="PROTEIN HMF1-RELATED"/>
    <property type="match status" value="1"/>
</dbReference>
<dbReference type="SUPFAM" id="SSF55298">
    <property type="entry name" value="YjgF-like"/>
    <property type="match status" value="1"/>
</dbReference>
<dbReference type="AlphaFoldDB" id="A0A928ZVD0"/>
<proteinExistence type="inferred from homology"/>
<dbReference type="CDD" id="cd00448">
    <property type="entry name" value="YjgF_YER057c_UK114_family"/>
    <property type="match status" value="1"/>
</dbReference>
<dbReference type="PANTHER" id="PTHR11803">
    <property type="entry name" value="2-IMINOBUTANOATE/2-IMINOPROPANOATE DEAMINASE RIDA"/>
    <property type="match status" value="1"/>
</dbReference>
<dbReference type="Proteomes" id="UP000615026">
    <property type="component" value="Unassembled WGS sequence"/>
</dbReference>